<gene>
    <name evidence="1" type="ORF">E6K74_00955</name>
    <name evidence="2" type="ORF">E6K77_10780</name>
</gene>
<accession>A0A538SXQ4</accession>
<reference evidence="3 4" key="1">
    <citation type="journal article" date="2019" name="Nat. Microbiol.">
        <title>Mediterranean grassland soil C-N compound turnover is dependent on rainfall and depth, and is mediated by genomically divergent microorganisms.</title>
        <authorList>
            <person name="Diamond S."/>
            <person name="Andeer P.F."/>
            <person name="Li Z."/>
            <person name="Crits-Christoph A."/>
            <person name="Burstein D."/>
            <person name="Anantharaman K."/>
            <person name="Lane K.R."/>
            <person name="Thomas B.C."/>
            <person name="Pan C."/>
            <person name="Northen T.R."/>
            <person name="Banfield J.F."/>
        </authorList>
    </citation>
    <scope>NUCLEOTIDE SEQUENCE [LARGE SCALE GENOMIC DNA]</scope>
    <source>
        <strain evidence="1">WS_4</strain>
        <strain evidence="2">WS_7</strain>
    </source>
</reference>
<evidence type="ECO:0000313" key="2">
    <source>
        <dbReference type="EMBL" id="TMQ61227.1"/>
    </source>
</evidence>
<dbReference type="EMBL" id="VBOX01000107">
    <property type="protein sequence ID" value="TMQ61227.1"/>
    <property type="molecule type" value="Genomic_DNA"/>
</dbReference>
<proteinExistence type="predicted"/>
<dbReference type="Proteomes" id="UP000317366">
    <property type="component" value="Unassembled WGS sequence"/>
</dbReference>
<evidence type="ECO:0000313" key="3">
    <source>
        <dbReference type="Proteomes" id="UP000317366"/>
    </source>
</evidence>
<evidence type="ECO:0000313" key="4">
    <source>
        <dbReference type="Proteomes" id="UP000319829"/>
    </source>
</evidence>
<evidence type="ECO:0008006" key="5">
    <source>
        <dbReference type="Google" id="ProtNLM"/>
    </source>
</evidence>
<organism evidence="1 4">
    <name type="scientific">Eiseniibacteriota bacterium</name>
    <dbReference type="NCBI Taxonomy" id="2212470"/>
    <lineage>
        <taxon>Bacteria</taxon>
        <taxon>Candidatus Eiseniibacteriota</taxon>
    </lineage>
</organism>
<comment type="caution">
    <text evidence="1">The sequence shown here is derived from an EMBL/GenBank/DDBJ whole genome shotgun (WGS) entry which is preliminary data.</text>
</comment>
<protein>
    <recommendedName>
        <fullName evidence="5">Fibronectin type III domain-containing protein</fullName>
    </recommendedName>
</protein>
<dbReference type="Proteomes" id="UP000319829">
    <property type="component" value="Unassembled WGS sequence"/>
</dbReference>
<dbReference type="AlphaFoldDB" id="A0A538SXQ4"/>
<sequence>MANRREILSVIAIAGFALLTACSGLYLGFVSPRAGARGKPIPRVPDQGPVIYQMASVFSKPNRVRLQWRDVPGATGYRIKVLSAKDDSLFVSPPLTSNAWVIPKDLGARMTRQTIYRWQLTVFFPSRTEVSDPASFATQ</sequence>
<dbReference type="PROSITE" id="PS51257">
    <property type="entry name" value="PROKAR_LIPOPROTEIN"/>
    <property type="match status" value="1"/>
</dbReference>
<dbReference type="EMBL" id="VBOU01000004">
    <property type="protein sequence ID" value="TMQ56151.1"/>
    <property type="molecule type" value="Genomic_DNA"/>
</dbReference>
<name>A0A538SXQ4_UNCEI</name>
<evidence type="ECO:0000313" key="1">
    <source>
        <dbReference type="EMBL" id="TMQ56151.1"/>
    </source>
</evidence>